<evidence type="ECO:0000256" key="3">
    <source>
        <dbReference type="ARBA" id="ARBA00022777"/>
    </source>
</evidence>
<dbReference type="GO" id="GO:0016301">
    <property type="term" value="F:kinase activity"/>
    <property type="evidence" value="ECO:0007669"/>
    <property type="project" value="UniProtKB-KW"/>
</dbReference>
<evidence type="ECO:0000256" key="1">
    <source>
        <dbReference type="ARBA" id="ARBA00010688"/>
    </source>
</evidence>
<comment type="similarity">
    <text evidence="1">Belongs to the carbohydrate kinase PfkB family.</text>
</comment>
<dbReference type="PANTHER" id="PTHR43320">
    <property type="entry name" value="SUGAR KINASE"/>
    <property type="match status" value="1"/>
</dbReference>
<dbReference type="Pfam" id="PF00294">
    <property type="entry name" value="PfkB"/>
    <property type="match status" value="1"/>
</dbReference>
<dbReference type="STRING" id="1121881.SAMN02745225_02151"/>
<organism evidence="5 6">
    <name type="scientific">Ferrithrix thermotolerans DSM 19514</name>
    <dbReference type="NCBI Taxonomy" id="1121881"/>
    <lineage>
        <taxon>Bacteria</taxon>
        <taxon>Bacillati</taxon>
        <taxon>Actinomycetota</taxon>
        <taxon>Acidimicrobiia</taxon>
        <taxon>Acidimicrobiales</taxon>
        <taxon>Acidimicrobiaceae</taxon>
        <taxon>Ferrithrix</taxon>
    </lineage>
</organism>
<dbReference type="Proteomes" id="UP000184295">
    <property type="component" value="Unassembled WGS sequence"/>
</dbReference>
<dbReference type="PANTHER" id="PTHR43320:SF3">
    <property type="entry name" value="CARBOHYDRATE KINASE PFKB DOMAIN-CONTAINING PROTEIN"/>
    <property type="match status" value="1"/>
</dbReference>
<dbReference type="PROSITE" id="PS00584">
    <property type="entry name" value="PFKB_KINASES_2"/>
    <property type="match status" value="1"/>
</dbReference>
<dbReference type="AlphaFoldDB" id="A0A1M4XVF9"/>
<dbReference type="InterPro" id="IPR029056">
    <property type="entry name" value="Ribokinase-like"/>
</dbReference>
<evidence type="ECO:0000313" key="6">
    <source>
        <dbReference type="Proteomes" id="UP000184295"/>
    </source>
</evidence>
<dbReference type="RefSeq" id="WP_072792342.1">
    <property type="nucleotide sequence ID" value="NZ_FQUL01000046.1"/>
</dbReference>
<dbReference type="SUPFAM" id="SSF53613">
    <property type="entry name" value="Ribokinase-like"/>
    <property type="match status" value="1"/>
</dbReference>
<gene>
    <name evidence="5" type="ORF">SAMN02745225_02151</name>
</gene>
<keyword evidence="6" id="KW-1185">Reference proteome</keyword>
<evidence type="ECO:0000256" key="2">
    <source>
        <dbReference type="ARBA" id="ARBA00022679"/>
    </source>
</evidence>
<accession>A0A1M4XVF9</accession>
<reference evidence="6" key="1">
    <citation type="submission" date="2016-11" db="EMBL/GenBank/DDBJ databases">
        <authorList>
            <person name="Varghese N."/>
            <person name="Submissions S."/>
        </authorList>
    </citation>
    <scope>NUCLEOTIDE SEQUENCE [LARGE SCALE GENOMIC DNA]</scope>
    <source>
        <strain evidence="6">DSM 19514</strain>
    </source>
</reference>
<feature type="domain" description="Carbohydrate kinase PfkB" evidence="4">
    <location>
        <begin position="54"/>
        <end position="315"/>
    </location>
</feature>
<name>A0A1M4XVF9_9ACTN</name>
<dbReference type="Gene3D" id="3.40.1190.20">
    <property type="match status" value="1"/>
</dbReference>
<keyword evidence="2" id="KW-0808">Transferase</keyword>
<evidence type="ECO:0000259" key="4">
    <source>
        <dbReference type="Pfam" id="PF00294"/>
    </source>
</evidence>
<dbReference type="EMBL" id="FQUL01000046">
    <property type="protein sequence ID" value="SHE97420.1"/>
    <property type="molecule type" value="Genomic_DNA"/>
</dbReference>
<evidence type="ECO:0000313" key="5">
    <source>
        <dbReference type="EMBL" id="SHE97420.1"/>
    </source>
</evidence>
<protein>
    <submittedName>
        <fullName evidence="5">Sugar or nucleoside kinase, ribokinase family</fullName>
    </submittedName>
</protein>
<dbReference type="OrthoDB" id="7946249at2"/>
<dbReference type="InterPro" id="IPR052700">
    <property type="entry name" value="Carb_kinase_PfkB-like"/>
</dbReference>
<dbReference type="InterPro" id="IPR002173">
    <property type="entry name" value="Carboh/pur_kinase_PfkB_CS"/>
</dbReference>
<proteinExistence type="inferred from homology"/>
<keyword evidence="3 5" id="KW-0418">Kinase</keyword>
<dbReference type="CDD" id="cd01168">
    <property type="entry name" value="adenosine_kinase"/>
    <property type="match status" value="1"/>
</dbReference>
<sequence length="331" mass="35144">MEEFEVACLGSAIVDVFIEASDDDLRRLGLARSSMTLVGREVAMEVATLHVAKEVKSGGSAANTAAALANLGVSTTFCGLFDNDELGERFSQEMREAGVSVFREFESPNLGTGRCLVFVTDDGERTMATYLGSASAINGAIVETYLERPAKVLYVEGYLLEVASVFETLRHLAPDLRRRGVKVVLSLSDRYLVERIFGSLLDLLKVGVITNLLGNEGEFEALMGVSDVRAVAETFLKDGFEGAITCGGEGVIGFGNGEIVEVPADTSGPVVDTTGAGDLFASGYLYGLVRGKGLRSACEIGVACATEVISHFGARPERSLIDLIEPYLGSV</sequence>
<dbReference type="InterPro" id="IPR011611">
    <property type="entry name" value="PfkB_dom"/>
</dbReference>